<dbReference type="Proteomes" id="UP000053372">
    <property type="component" value="Unassembled WGS sequence"/>
</dbReference>
<dbReference type="PANTHER" id="PTHR48104">
    <property type="entry name" value="METACASPASE-4"/>
    <property type="match status" value="1"/>
</dbReference>
<gene>
    <name evidence="3" type="ORF">BC008_09630</name>
</gene>
<reference evidence="3 4" key="1">
    <citation type="journal article" date="2015" name="Genome Announc.">
        <title>Draft Genome of the Euendolithic (true boring) Cyanobacterium Mastigocoleus testarum strain BC008.</title>
        <authorList>
            <person name="Guida B.S."/>
            <person name="Garcia-Pichel F."/>
        </authorList>
    </citation>
    <scope>NUCLEOTIDE SEQUENCE [LARGE SCALE GENOMIC DNA]</scope>
    <source>
        <strain evidence="3 4">BC008</strain>
    </source>
</reference>
<evidence type="ECO:0000259" key="2">
    <source>
        <dbReference type="Pfam" id="PF14326"/>
    </source>
</evidence>
<dbReference type="PIRSF" id="PIRSF007398">
    <property type="entry name" value="Sll0148_caspase"/>
    <property type="match status" value="1"/>
</dbReference>
<dbReference type="RefSeq" id="WP_027845963.1">
    <property type="nucleotide sequence ID" value="NZ_LMTZ01000156.1"/>
</dbReference>
<sequence length="738" mass="80553">MPRVNRRSFLQFAGSTLTALGLNQLDIIQQGNSIGKVLAQTTPRKLALLVGINDYTSGIGALRGCVTDVEMQRELLLHRFGFSPQDILTLTDEQANRENILAAFENHLIEQAKPGDVVVFHFSGHGSRVVDPNPIHPDGINGTMVPIDRFASGTPTPSRVRDIMGKTLFLLTYALQTENITVVLDSCHSGGGTRGNLLVRAADTRLGGKKTEASSEEFEYQAKWLSRLKLSPAKFQELRQKGIAKGVSWGSAKRDQLAVDARFNGFNAGAFSYLLTRYLWQQTVNQSMGITFVNLQRSTADVAKLSHRIQVPQIEYKPQSNYKQKPVYFLKPTTQVAEAVVQSVEGEKITMWLGGGLSEKGAIFNLVDPQGKTLAQIEQTSREGMVGQGKFLNGQRRAIKPGVLLRERVRGIPTDLSLRVGIDSSLVNETEIARKKLAKINRLKLVAINQQQDLDFILGKMTPEYLKLAEKEKVTPLPSLESIGLFTSGMIPIADSFGSGEESVDAAIERLQPKFKILLAGRILHSILNKNTSGLKVVADIVPNRIKENSSRIGSRGAKESGLVMQNFNPELPTLKPNTEIKIHVSNNENHNLYISVLVIDSNGNIILLYPSDYDSPEDASLVAPGNKLVVPPTTPNLQNDFRFVVQGPSGFLELLILASKKPLRNALRGLKQIAKGRGTRSGEPLELTGDDSVSSMESLLGDLDTTTRASIGLKSAGVKAVDSSQLAALSATIEVVE</sequence>
<dbReference type="GO" id="GO:0004197">
    <property type="term" value="F:cysteine-type endopeptidase activity"/>
    <property type="evidence" value="ECO:0007669"/>
    <property type="project" value="InterPro"/>
</dbReference>
<dbReference type="Pfam" id="PF14326">
    <property type="entry name" value="DUF4384"/>
    <property type="match status" value="1"/>
</dbReference>
<dbReference type="InterPro" id="IPR006311">
    <property type="entry name" value="TAT_signal"/>
</dbReference>
<dbReference type="GO" id="GO:0006508">
    <property type="term" value="P:proteolysis"/>
    <property type="evidence" value="ECO:0007669"/>
    <property type="project" value="InterPro"/>
</dbReference>
<keyword evidence="4" id="KW-1185">Reference proteome</keyword>
<dbReference type="InterPro" id="IPR011189">
    <property type="entry name" value="UCP_caspase_lke"/>
</dbReference>
<dbReference type="SUPFAM" id="SSF52129">
    <property type="entry name" value="Caspase-like"/>
    <property type="match status" value="1"/>
</dbReference>
<name>A0A0V7ZCZ1_9CYAN</name>
<feature type="domain" description="DUF4384" evidence="2">
    <location>
        <begin position="575"/>
        <end position="663"/>
    </location>
</feature>
<dbReference type="InterPro" id="IPR011600">
    <property type="entry name" value="Pept_C14_caspase"/>
</dbReference>
<dbReference type="AlphaFoldDB" id="A0A0V7ZCZ1"/>
<dbReference type="InterPro" id="IPR050452">
    <property type="entry name" value="Metacaspase"/>
</dbReference>
<feature type="domain" description="Peptidase C14 caspase" evidence="1">
    <location>
        <begin position="44"/>
        <end position="316"/>
    </location>
</feature>
<dbReference type="InterPro" id="IPR029030">
    <property type="entry name" value="Caspase-like_dom_sf"/>
</dbReference>
<dbReference type="GO" id="GO:0005737">
    <property type="term" value="C:cytoplasm"/>
    <property type="evidence" value="ECO:0007669"/>
    <property type="project" value="TreeGrafter"/>
</dbReference>
<evidence type="ECO:0000259" key="1">
    <source>
        <dbReference type="Pfam" id="PF00656"/>
    </source>
</evidence>
<organism evidence="3 4">
    <name type="scientific">Mastigocoleus testarum BC008</name>
    <dbReference type="NCBI Taxonomy" id="371196"/>
    <lineage>
        <taxon>Bacteria</taxon>
        <taxon>Bacillati</taxon>
        <taxon>Cyanobacteriota</taxon>
        <taxon>Cyanophyceae</taxon>
        <taxon>Nostocales</taxon>
        <taxon>Hapalosiphonaceae</taxon>
        <taxon>Mastigocoleus</taxon>
    </lineage>
</organism>
<dbReference type="EMBL" id="LMTZ01000156">
    <property type="protein sequence ID" value="KST62420.1"/>
    <property type="molecule type" value="Genomic_DNA"/>
</dbReference>
<evidence type="ECO:0000313" key="3">
    <source>
        <dbReference type="EMBL" id="KST62420.1"/>
    </source>
</evidence>
<proteinExistence type="predicted"/>
<accession>A0A0V7ZCZ1</accession>
<comment type="caution">
    <text evidence="3">The sequence shown here is derived from an EMBL/GenBank/DDBJ whole genome shotgun (WGS) entry which is preliminary data.</text>
</comment>
<dbReference type="Pfam" id="PF00656">
    <property type="entry name" value="Peptidase_C14"/>
    <property type="match status" value="1"/>
</dbReference>
<dbReference type="PANTHER" id="PTHR48104:SF30">
    <property type="entry name" value="METACASPASE-1"/>
    <property type="match status" value="1"/>
</dbReference>
<dbReference type="PROSITE" id="PS51318">
    <property type="entry name" value="TAT"/>
    <property type="match status" value="1"/>
</dbReference>
<dbReference type="Gene3D" id="3.40.50.1460">
    <property type="match status" value="1"/>
</dbReference>
<dbReference type="InterPro" id="IPR025493">
    <property type="entry name" value="DUF4384"/>
</dbReference>
<evidence type="ECO:0000313" key="4">
    <source>
        <dbReference type="Proteomes" id="UP000053372"/>
    </source>
</evidence>
<dbReference type="OrthoDB" id="505527at2"/>
<protein>
    <submittedName>
        <fullName evidence="3">Uncharacterized protein</fullName>
    </submittedName>
</protein>